<dbReference type="AlphaFoldDB" id="A0A5N6P6B6"/>
<keyword evidence="6" id="KW-1185">Reference proteome</keyword>
<dbReference type="GO" id="GO:0009506">
    <property type="term" value="C:plasmodesma"/>
    <property type="evidence" value="ECO:0007669"/>
    <property type="project" value="UniProtKB-ARBA"/>
</dbReference>
<gene>
    <name evidence="5" type="ORF">E3N88_12710</name>
</gene>
<dbReference type="PANTHER" id="PTHR31044">
    <property type="entry name" value="BETA-1,3 GLUCANASE"/>
    <property type="match status" value="1"/>
</dbReference>
<dbReference type="InterPro" id="IPR044788">
    <property type="entry name" value="X8_dom_prot"/>
</dbReference>
<reference evidence="5 6" key="1">
    <citation type="submission" date="2019-05" db="EMBL/GenBank/DDBJ databases">
        <title>Mikania micrantha, genome provides insights into the molecular mechanism of rapid growth.</title>
        <authorList>
            <person name="Liu B."/>
        </authorList>
    </citation>
    <scope>NUCLEOTIDE SEQUENCE [LARGE SCALE GENOMIC DNA]</scope>
    <source>
        <strain evidence="5">NLD-2019</strain>
        <tissue evidence="5">Leaf</tissue>
    </source>
</reference>
<protein>
    <recommendedName>
        <fullName evidence="4">X8 domain-containing protein</fullName>
    </recommendedName>
</protein>
<dbReference type="SMART" id="SM00768">
    <property type="entry name" value="X8"/>
    <property type="match status" value="1"/>
</dbReference>
<proteinExistence type="predicted"/>
<dbReference type="Pfam" id="PF07983">
    <property type="entry name" value="X8"/>
    <property type="match status" value="1"/>
</dbReference>
<feature type="signal peptide" evidence="3">
    <location>
        <begin position="1"/>
        <end position="23"/>
    </location>
</feature>
<sequence length="226" mass="24745">MRWIMRAMKVLIAVRFSPVTTRCNPNTLEAHASYASNSYYQKQARVSGSYDFGGAAYVVSQPPRYRNCKFPTASFKLNYFLYVSLSVLTKGPEPSISKELNHMKNLCSNIYVMMSNYAKDKPSEGSSSVLPTSRTAVEPLDLLPLKRLTEECVAGAGGNQLETPEPEGISPRLFGVAIGVKRLRDGGSGETREQCSVLQLQQPGVDVKLEPLDRNGSGGSVDDQTV</sequence>
<evidence type="ECO:0000313" key="5">
    <source>
        <dbReference type="EMBL" id="KAD5961237.1"/>
    </source>
</evidence>
<keyword evidence="1 3" id="KW-0732">Signal</keyword>
<evidence type="ECO:0000313" key="6">
    <source>
        <dbReference type="Proteomes" id="UP000326396"/>
    </source>
</evidence>
<dbReference type="InterPro" id="IPR012946">
    <property type="entry name" value="X8"/>
</dbReference>
<dbReference type="PANTHER" id="PTHR31044:SF52">
    <property type="entry name" value="OS01G0631500 PROTEIN"/>
    <property type="match status" value="1"/>
</dbReference>
<evidence type="ECO:0000256" key="1">
    <source>
        <dbReference type="ARBA" id="ARBA00022729"/>
    </source>
</evidence>
<accession>A0A5N6P6B6</accession>
<feature type="region of interest" description="Disordered" evidence="2">
    <location>
        <begin position="206"/>
        <end position="226"/>
    </location>
</feature>
<evidence type="ECO:0000259" key="4">
    <source>
        <dbReference type="SMART" id="SM00768"/>
    </source>
</evidence>
<evidence type="ECO:0000256" key="2">
    <source>
        <dbReference type="SAM" id="MobiDB-lite"/>
    </source>
</evidence>
<feature type="domain" description="X8" evidence="4">
    <location>
        <begin position="2"/>
        <end position="70"/>
    </location>
</feature>
<dbReference type="EMBL" id="SZYD01000006">
    <property type="protein sequence ID" value="KAD5961237.1"/>
    <property type="molecule type" value="Genomic_DNA"/>
</dbReference>
<feature type="chain" id="PRO_5024448633" description="X8 domain-containing protein" evidence="3">
    <location>
        <begin position="24"/>
        <end position="226"/>
    </location>
</feature>
<name>A0A5N6P6B6_9ASTR</name>
<organism evidence="5 6">
    <name type="scientific">Mikania micrantha</name>
    <name type="common">bitter vine</name>
    <dbReference type="NCBI Taxonomy" id="192012"/>
    <lineage>
        <taxon>Eukaryota</taxon>
        <taxon>Viridiplantae</taxon>
        <taxon>Streptophyta</taxon>
        <taxon>Embryophyta</taxon>
        <taxon>Tracheophyta</taxon>
        <taxon>Spermatophyta</taxon>
        <taxon>Magnoliopsida</taxon>
        <taxon>eudicotyledons</taxon>
        <taxon>Gunneridae</taxon>
        <taxon>Pentapetalae</taxon>
        <taxon>asterids</taxon>
        <taxon>campanulids</taxon>
        <taxon>Asterales</taxon>
        <taxon>Asteraceae</taxon>
        <taxon>Asteroideae</taxon>
        <taxon>Heliantheae alliance</taxon>
        <taxon>Eupatorieae</taxon>
        <taxon>Mikania</taxon>
    </lineage>
</organism>
<dbReference type="OrthoDB" id="60033at2759"/>
<evidence type="ECO:0000256" key="3">
    <source>
        <dbReference type="SAM" id="SignalP"/>
    </source>
</evidence>
<comment type="caution">
    <text evidence="5">The sequence shown here is derived from an EMBL/GenBank/DDBJ whole genome shotgun (WGS) entry which is preliminary data.</text>
</comment>
<dbReference type="Proteomes" id="UP000326396">
    <property type="component" value="Linkage Group LG14"/>
</dbReference>